<evidence type="ECO:0000313" key="3">
    <source>
        <dbReference type="Proteomes" id="UP000630887"/>
    </source>
</evidence>
<keyword evidence="1" id="KW-0472">Membrane</keyword>
<feature type="transmembrane region" description="Helical" evidence="1">
    <location>
        <begin position="99"/>
        <end position="119"/>
    </location>
</feature>
<keyword evidence="1" id="KW-1133">Transmembrane helix</keyword>
<dbReference type="EMBL" id="BONI01000019">
    <property type="protein sequence ID" value="GIG05991.1"/>
    <property type="molecule type" value="Genomic_DNA"/>
</dbReference>
<evidence type="ECO:0008006" key="4">
    <source>
        <dbReference type="Google" id="ProtNLM"/>
    </source>
</evidence>
<feature type="transmembrane region" description="Helical" evidence="1">
    <location>
        <begin position="74"/>
        <end position="92"/>
    </location>
</feature>
<organism evidence="2 3">
    <name type="scientific">Catellatospora coxensis</name>
    <dbReference type="NCBI Taxonomy" id="310354"/>
    <lineage>
        <taxon>Bacteria</taxon>
        <taxon>Bacillati</taxon>
        <taxon>Actinomycetota</taxon>
        <taxon>Actinomycetes</taxon>
        <taxon>Micromonosporales</taxon>
        <taxon>Micromonosporaceae</taxon>
        <taxon>Catellatospora</taxon>
    </lineage>
</organism>
<gene>
    <name evidence="2" type="ORF">Cco03nite_26910</name>
</gene>
<dbReference type="Proteomes" id="UP000630887">
    <property type="component" value="Unassembled WGS sequence"/>
</dbReference>
<reference evidence="2 3" key="1">
    <citation type="submission" date="2021-01" db="EMBL/GenBank/DDBJ databases">
        <title>Whole genome shotgun sequence of Catellatospora coxensis NBRC 107359.</title>
        <authorList>
            <person name="Komaki H."/>
            <person name="Tamura T."/>
        </authorList>
    </citation>
    <scope>NUCLEOTIDE SEQUENCE [LARGE SCALE GENOMIC DNA]</scope>
    <source>
        <strain evidence="2 3">NBRC 107359</strain>
    </source>
</reference>
<accession>A0A8J3KZP1</accession>
<name>A0A8J3KZP1_9ACTN</name>
<comment type="caution">
    <text evidence="2">The sequence shown here is derived from an EMBL/GenBank/DDBJ whole genome shotgun (WGS) entry which is preliminary data.</text>
</comment>
<keyword evidence="1" id="KW-0812">Transmembrane</keyword>
<feature type="transmembrane region" description="Helical" evidence="1">
    <location>
        <begin position="32"/>
        <end position="54"/>
    </location>
</feature>
<dbReference type="PANTHER" id="PTHR36974">
    <property type="entry name" value="MEMBRANE PROTEIN-RELATED"/>
    <property type="match status" value="1"/>
</dbReference>
<dbReference type="RefSeq" id="WP_239167351.1">
    <property type="nucleotide sequence ID" value="NZ_BAAALC010000018.1"/>
</dbReference>
<dbReference type="AlphaFoldDB" id="A0A8J3KZP1"/>
<sequence length="173" mass="17866">MTTPVLIIALLVLRGLGALGVRRFATWAASGAHALALMLVMTASAHFVPAGVTVMPTHADLVAMVPPFVPDPGLMVYATGVLELLGAIGLVLTRTRRAAGFGLAVLFLLLLPANVYAAVADVPFHGEAASPLWQRIPEQVLYIGVALAAALSAPSRESTAGTRQAEPVTAGRP</sequence>
<evidence type="ECO:0000256" key="1">
    <source>
        <dbReference type="SAM" id="Phobius"/>
    </source>
</evidence>
<proteinExistence type="predicted"/>
<dbReference type="PANTHER" id="PTHR36974:SF1">
    <property type="entry name" value="DOXX FAMILY MEMBRANE PROTEIN"/>
    <property type="match status" value="1"/>
</dbReference>
<feature type="transmembrane region" description="Helical" evidence="1">
    <location>
        <begin position="6"/>
        <end position="25"/>
    </location>
</feature>
<keyword evidence="3" id="KW-1185">Reference proteome</keyword>
<protein>
    <recommendedName>
        <fullName evidence="4">DoxX-like protein</fullName>
    </recommendedName>
</protein>
<evidence type="ECO:0000313" key="2">
    <source>
        <dbReference type="EMBL" id="GIG05991.1"/>
    </source>
</evidence>